<evidence type="ECO:0000256" key="1">
    <source>
        <dbReference type="ARBA" id="ARBA00000274"/>
    </source>
</evidence>
<dbReference type="Gene3D" id="3.40.50.450">
    <property type="match status" value="1"/>
</dbReference>
<evidence type="ECO:0000313" key="5">
    <source>
        <dbReference type="Proteomes" id="UP000663570"/>
    </source>
</evidence>
<dbReference type="SUPFAM" id="SSF102405">
    <property type="entry name" value="MCP/YpsA-like"/>
    <property type="match status" value="1"/>
</dbReference>
<comment type="catalytic activity">
    <reaction evidence="1">
        <text>AMP + H2O = D-ribose 5-phosphate + adenine</text>
        <dbReference type="Rhea" id="RHEA:20129"/>
        <dbReference type="ChEBI" id="CHEBI:15377"/>
        <dbReference type="ChEBI" id="CHEBI:16708"/>
        <dbReference type="ChEBI" id="CHEBI:78346"/>
        <dbReference type="ChEBI" id="CHEBI:456215"/>
        <dbReference type="EC" id="3.2.2.4"/>
    </reaction>
</comment>
<dbReference type="Proteomes" id="UP000663570">
    <property type="component" value="Chromosome"/>
</dbReference>
<keyword evidence="3" id="KW-0378">Hydrolase</keyword>
<comment type="similarity">
    <text evidence="2 3">Belongs to the LOG family.</text>
</comment>
<protein>
    <recommendedName>
        <fullName evidence="3">Cytokinin riboside 5'-monophosphate phosphoribohydrolase</fullName>
        <ecNumber evidence="3">3.2.2.n1</ecNumber>
    </recommendedName>
</protein>
<evidence type="ECO:0000256" key="3">
    <source>
        <dbReference type="RuleBase" id="RU363015"/>
    </source>
</evidence>
<dbReference type="PANTHER" id="PTHR31223">
    <property type="entry name" value="LOG FAMILY PROTEIN YJL055W"/>
    <property type="match status" value="1"/>
</dbReference>
<reference evidence="4 5" key="1">
    <citation type="submission" date="2021-02" db="EMBL/GenBank/DDBJ databases">
        <title>Niveibacterium changnyeongensis HC41.</title>
        <authorList>
            <person name="Kang M."/>
        </authorList>
    </citation>
    <scope>NUCLEOTIDE SEQUENCE [LARGE SCALE GENOMIC DNA]</scope>
    <source>
        <strain evidence="4 5">HC41</strain>
    </source>
</reference>
<dbReference type="EC" id="3.2.2.n1" evidence="3"/>
<gene>
    <name evidence="4" type="ORF">JY500_10275</name>
</gene>
<dbReference type="NCBIfam" id="TIGR00730">
    <property type="entry name" value="Rossman fold protein, TIGR00730 family"/>
    <property type="match status" value="1"/>
</dbReference>
<dbReference type="InterPro" id="IPR031100">
    <property type="entry name" value="LOG_fam"/>
</dbReference>
<dbReference type="RefSeq" id="WP_206256280.1">
    <property type="nucleotide sequence ID" value="NZ_CP071060.1"/>
</dbReference>
<organism evidence="4 5">
    <name type="scientific">Niveibacterium microcysteis</name>
    <dbReference type="NCBI Taxonomy" id="2811415"/>
    <lineage>
        <taxon>Bacteria</taxon>
        <taxon>Pseudomonadati</taxon>
        <taxon>Pseudomonadota</taxon>
        <taxon>Betaproteobacteria</taxon>
        <taxon>Rhodocyclales</taxon>
        <taxon>Rhodocyclaceae</taxon>
        <taxon>Niveibacterium</taxon>
    </lineage>
</organism>
<evidence type="ECO:0000256" key="2">
    <source>
        <dbReference type="ARBA" id="ARBA00006763"/>
    </source>
</evidence>
<dbReference type="PANTHER" id="PTHR31223:SF70">
    <property type="entry name" value="LOG FAMILY PROTEIN YJL055W"/>
    <property type="match status" value="1"/>
</dbReference>
<dbReference type="Pfam" id="PF03641">
    <property type="entry name" value="Lysine_decarbox"/>
    <property type="match status" value="1"/>
</dbReference>
<name>A0ABX7MB45_9RHOO</name>
<evidence type="ECO:0000313" key="4">
    <source>
        <dbReference type="EMBL" id="QSI78966.1"/>
    </source>
</evidence>
<accession>A0ABX7MB45</accession>
<sequence>MKSICVFCGARSGTRPVYRQSAIALGKLLAEQGIELVWGGGDIGLMGIVADASLESGGRAFGVIPDFMVERELQHRGATEMVVVDSMHTRKAAMADRAEGFIALPGGYGTLDELFEILTWGQLHIHRKPIGLLNVEGFYEPLLAMVRHMVKEGFVKPENLDLFCVGDTPAALLAAMRAWRAPAGDWVPPLSPQQG</sequence>
<keyword evidence="3" id="KW-0203">Cytokinin biosynthesis</keyword>
<keyword evidence="5" id="KW-1185">Reference proteome</keyword>
<dbReference type="EMBL" id="CP071060">
    <property type="protein sequence ID" value="QSI78966.1"/>
    <property type="molecule type" value="Genomic_DNA"/>
</dbReference>
<proteinExistence type="inferred from homology"/>
<dbReference type="InterPro" id="IPR005269">
    <property type="entry name" value="LOG"/>
</dbReference>